<dbReference type="AlphaFoldDB" id="A0AAD2D234"/>
<dbReference type="PANTHER" id="PTHR31398">
    <property type="entry name" value="MEIOTIC NUCLEAR DIVISION PROTEIN 1 HOMOLOG"/>
    <property type="match status" value="1"/>
</dbReference>
<keyword evidence="1" id="KW-0472">Membrane</keyword>
<protein>
    <submittedName>
        <fullName evidence="2">Uncharacterized protein</fullName>
    </submittedName>
</protein>
<reference evidence="2" key="1">
    <citation type="submission" date="2023-07" db="EMBL/GenBank/DDBJ databases">
        <authorList>
            <consortium name="AG Swart"/>
            <person name="Singh M."/>
            <person name="Singh A."/>
            <person name="Seah K."/>
            <person name="Emmerich C."/>
        </authorList>
    </citation>
    <scope>NUCLEOTIDE SEQUENCE</scope>
    <source>
        <strain evidence="2">DP1</strain>
    </source>
</reference>
<accession>A0AAD2D234</accession>
<name>A0AAD2D234_EUPCR</name>
<keyword evidence="3" id="KW-1185">Reference proteome</keyword>
<dbReference type="GO" id="GO:0007131">
    <property type="term" value="P:reciprocal meiotic recombination"/>
    <property type="evidence" value="ECO:0007669"/>
    <property type="project" value="TreeGrafter"/>
</dbReference>
<dbReference type="EMBL" id="CAMPGE010018780">
    <property type="protein sequence ID" value="CAI2377167.1"/>
    <property type="molecule type" value="Genomic_DNA"/>
</dbReference>
<dbReference type="GO" id="GO:0005634">
    <property type="term" value="C:nucleus"/>
    <property type="evidence" value="ECO:0007669"/>
    <property type="project" value="TreeGrafter"/>
</dbReference>
<keyword evidence="1" id="KW-1133">Transmembrane helix</keyword>
<evidence type="ECO:0000313" key="3">
    <source>
        <dbReference type="Proteomes" id="UP001295684"/>
    </source>
</evidence>
<organism evidence="2 3">
    <name type="scientific">Euplotes crassus</name>
    <dbReference type="NCBI Taxonomy" id="5936"/>
    <lineage>
        <taxon>Eukaryota</taxon>
        <taxon>Sar</taxon>
        <taxon>Alveolata</taxon>
        <taxon>Ciliophora</taxon>
        <taxon>Intramacronucleata</taxon>
        <taxon>Spirotrichea</taxon>
        <taxon>Hypotrichia</taxon>
        <taxon>Euplotida</taxon>
        <taxon>Euplotidae</taxon>
        <taxon>Moneuplotes</taxon>
    </lineage>
</organism>
<proteinExistence type="predicted"/>
<gene>
    <name evidence="2" type="ORF">ECRASSUSDP1_LOCUS18550</name>
</gene>
<keyword evidence="1" id="KW-0812">Transmembrane</keyword>
<feature type="transmembrane region" description="Helical" evidence="1">
    <location>
        <begin position="51"/>
        <end position="72"/>
    </location>
</feature>
<dbReference type="PANTHER" id="PTHR31398:SF0">
    <property type="entry name" value="MEIOTIC NUCLEAR DIVISION PROTEIN 1 HOMOLOG"/>
    <property type="match status" value="1"/>
</dbReference>
<evidence type="ECO:0000256" key="1">
    <source>
        <dbReference type="SAM" id="Phobius"/>
    </source>
</evidence>
<sequence>MVKGILAKASGFVTDRIKGFDMYPTSINFTFNGQELPRSLILSMIREFKTLIGGVVSIVIKVIIILYSYLMLRIMIERKNTQKSVNTVVTDILNDKSPVHLNTSDFSFAFNGIIEGDNSFDLLDNPYVSVELFQWVKNTTTGGFDSTDIPMVKCEKTFFKFYNQTEVEKLGIEDYICPQNRNFLIQGNSLSEDFLFLELNIDKCKTGCPADLDTVLSKIRMEIPFVNTYFNFDDFNSPVKTYIDGRLTFDLLPGYLIRNDVFIQKNEAEYLDSYFAYQPGGTKKEFVGVDRVDQRLAVQHDSVSETIFKMQFVKDEATKSFERTVFSFMEAFGNIGGLFEIMEIAGGFFVGVFSGRMFLFTILSHLYQIEAPDDREEINHRSKSIRMTGISLETYCSH</sequence>
<evidence type="ECO:0000313" key="2">
    <source>
        <dbReference type="EMBL" id="CAI2377167.1"/>
    </source>
</evidence>
<dbReference type="Proteomes" id="UP001295684">
    <property type="component" value="Unassembled WGS sequence"/>
</dbReference>
<comment type="caution">
    <text evidence="2">The sequence shown here is derived from an EMBL/GenBank/DDBJ whole genome shotgun (WGS) entry which is preliminary data.</text>
</comment>